<dbReference type="InterPro" id="IPR002109">
    <property type="entry name" value="Glutaredoxin"/>
</dbReference>
<dbReference type="PROSITE" id="PS51354">
    <property type="entry name" value="GLUTAREDOXIN_2"/>
    <property type="match status" value="1"/>
</dbReference>
<keyword evidence="6" id="KW-1185">Reference proteome</keyword>
<reference evidence="5 6" key="1">
    <citation type="submission" date="2020-10" db="EMBL/GenBank/DDBJ databases">
        <title>Ramlibacter sp. HM2 16S ribosomal RNA gene Genome sequencing and assembly.</title>
        <authorList>
            <person name="Kang M."/>
        </authorList>
    </citation>
    <scope>NUCLEOTIDE SEQUENCE [LARGE SCALE GENOMIC DNA]</scope>
    <source>
        <strain evidence="5 6">HM2</strain>
    </source>
</reference>
<dbReference type="EMBL" id="JADDIV010000003">
    <property type="protein sequence ID" value="MBE7368444.1"/>
    <property type="molecule type" value="Genomic_DNA"/>
</dbReference>
<feature type="region of interest" description="Disordered" evidence="1">
    <location>
        <begin position="39"/>
        <end position="60"/>
    </location>
</feature>
<dbReference type="Gene3D" id="3.40.30.10">
    <property type="entry name" value="Glutaredoxin"/>
    <property type="match status" value="1"/>
</dbReference>
<feature type="signal peptide" evidence="2">
    <location>
        <begin position="1"/>
        <end position="25"/>
    </location>
</feature>
<evidence type="ECO:0000313" key="5">
    <source>
        <dbReference type="EMBL" id="MBE7368444.1"/>
    </source>
</evidence>
<name>A0ABR9S4T1_9BURK</name>
<dbReference type="Proteomes" id="UP000806285">
    <property type="component" value="Unassembled WGS sequence"/>
</dbReference>
<evidence type="ECO:0000259" key="4">
    <source>
        <dbReference type="Pfam" id="PF13511"/>
    </source>
</evidence>
<feature type="region of interest" description="Disordered" evidence="1">
    <location>
        <begin position="179"/>
        <end position="220"/>
    </location>
</feature>
<feature type="domain" description="Glutaredoxin" evidence="3">
    <location>
        <begin position="81"/>
        <end position="139"/>
    </location>
</feature>
<dbReference type="InterPro" id="IPR025392">
    <property type="entry name" value="DUF4124"/>
</dbReference>
<dbReference type="InterPro" id="IPR036249">
    <property type="entry name" value="Thioredoxin-like_sf"/>
</dbReference>
<dbReference type="Pfam" id="PF13511">
    <property type="entry name" value="DUF4124"/>
    <property type="match status" value="1"/>
</dbReference>
<feature type="domain" description="DUF4124" evidence="4">
    <location>
        <begin position="16"/>
        <end position="51"/>
    </location>
</feature>
<feature type="chain" id="PRO_5046703688" evidence="2">
    <location>
        <begin position="26"/>
        <end position="220"/>
    </location>
</feature>
<accession>A0ABR9S4T1</accession>
<keyword evidence="2" id="KW-0732">Signal</keyword>
<evidence type="ECO:0000256" key="2">
    <source>
        <dbReference type="SAM" id="SignalP"/>
    </source>
</evidence>
<evidence type="ECO:0000259" key="3">
    <source>
        <dbReference type="Pfam" id="PF00462"/>
    </source>
</evidence>
<gene>
    <name evidence="5" type="ORF">IM787_12870</name>
</gene>
<sequence>MSSVRLAALAAVMGCATLWAAAANAQVFRVVGPDGKVTFTDRPPPDANAKPAPTVALPGGGGSATAALPLDLRTATGRFPVTLYTSSDCAPCGSARTFLQGRGVPFTERTVTSNEDIQALQRLAGQATVPFATIGGQHVRGFSDAEWGQYLDAAGYPKVSKLPANWRNPEPRPLVVVQAPAVPAESPQAQQGTPAQPAQNTAAPRAPSDRSPANPAGIRF</sequence>
<dbReference type="RefSeq" id="WP_193677034.1">
    <property type="nucleotide sequence ID" value="NZ_JADDIV010000003.1"/>
</dbReference>
<proteinExistence type="predicted"/>
<organism evidence="5 6">
    <name type="scientific">Ramlibacter pallidus</name>
    <dbReference type="NCBI Taxonomy" id="2780087"/>
    <lineage>
        <taxon>Bacteria</taxon>
        <taxon>Pseudomonadati</taxon>
        <taxon>Pseudomonadota</taxon>
        <taxon>Betaproteobacteria</taxon>
        <taxon>Burkholderiales</taxon>
        <taxon>Comamonadaceae</taxon>
        <taxon>Ramlibacter</taxon>
    </lineage>
</organism>
<protein>
    <submittedName>
        <fullName evidence="5">DUF4124 domain-containing protein</fullName>
    </submittedName>
</protein>
<dbReference type="SUPFAM" id="SSF52833">
    <property type="entry name" value="Thioredoxin-like"/>
    <property type="match status" value="1"/>
</dbReference>
<comment type="caution">
    <text evidence="5">The sequence shown here is derived from an EMBL/GenBank/DDBJ whole genome shotgun (WGS) entry which is preliminary data.</text>
</comment>
<evidence type="ECO:0000256" key="1">
    <source>
        <dbReference type="SAM" id="MobiDB-lite"/>
    </source>
</evidence>
<evidence type="ECO:0000313" key="6">
    <source>
        <dbReference type="Proteomes" id="UP000806285"/>
    </source>
</evidence>
<dbReference type="CDD" id="cd02976">
    <property type="entry name" value="NrdH"/>
    <property type="match status" value="1"/>
</dbReference>
<dbReference type="Pfam" id="PF00462">
    <property type="entry name" value="Glutaredoxin"/>
    <property type="match status" value="1"/>
</dbReference>